<name>A0A0E9R7G5_ANGAN</name>
<sequence>MTELRHGVPGETFLGWKSLCKVGKTPSRRSGENPALLG</sequence>
<reference evidence="1" key="2">
    <citation type="journal article" date="2015" name="Fish Shellfish Immunol.">
        <title>Early steps in the European eel (Anguilla anguilla)-Vibrio vulnificus interaction in the gills: Role of the RtxA13 toxin.</title>
        <authorList>
            <person name="Callol A."/>
            <person name="Pajuelo D."/>
            <person name="Ebbesson L."/>
            <person name="Teles M."/>
            <person name="MacKenzie S."/>
            <person name="Amaro C."/>
        </authorList>
    </citation>
    <scope>NUCLEOTIDE SEQUENCE</scope>
</reference>
<dbReference type="AlphaFoldDB" id="A0A0E9R7G5"/>
<reference evidence="1" key="1">
    <citation type="submission" date="2014-11" db="EMBL/GenBank/DDBJ databases">
        <authorList>
            <person name="Amaro Gonzalez C."/>
        </authorList>
    </citation>
    <scope>NUCLEOTIDE SEQUENCE</scope>
</reference>
<evidence type="ECO:0000313" key="1">
    <source>
        <dbReference type="EMBL" id="JAH24258.1"/>
    </source>
</evidence>
<dbReference type="EMBL" id="GBXM01084319">
    <property type="protein sequence ID" value="JAH24258.1"/>
    <property type="molecule type" value="Transcribed_RNA"/>
</dbReference>
<accession>A0A0E9R7G5</accession>
<proteinExistence type="predicted"/>
<organism evidence="1">
    <name type="scientific">Anguilla anguilla</name>
    <name type="common">European freshwater eel</name>
    <name type="synonym">Muraena anguilla</name>
    <dbReference type="NCBI Taxonomy" id="7936"/>
    <lineage>
        <taxon>Eukaryota</taxon>
        <taxon>Metazoa</taxon>
        <taxon>Chordata</taxon>
        <taxon>Craniata</taxon>
        <taxon>Vertebrata</taxon>
        <taxon>Euteleostomi</taxon>
        <taxon>Actinopterygii</taxon>
        <taxon>Neopterygii</taxon>
        <taxon>Teleostei</taxon>
        <taxon>Anguilliformes</taxon>
        <taxon>Anguillidae</taxon>
        <taxon>Anguilla</taxon>
    </lineage>
</organism>
<protein>
    <submittedName>
        <fullName evidence="1">Uncharacterized protein</fullName>
    </submittedName>
</protein>